<keyword evidence="2" id="KW-1185">Reference proteome</keyword>
<dbReference type="Proteomes" id="UP001160148">
    <property type="component" value="Unassembled WGS sequence"/>
</dbReference>
<gene>
    <name evidence="1" type="ORF">MEUPH1_LOCUS12555</name>
</gene>
<comment type="caution">
    <text evidence="1">The sequence shown here is derived from an EMBL/GenBank/DDBJ whole genome shotgun (WGS) entry which is preliminary data.</text>
</comment>
<dbReference type="AlphaFoldDB" id="A0AAV0WMR4"/>
<evidence type="ECO:0000313" key="1">
    <source>
        <dbReference type="EMBL" id="CAI6356867.1"/>
    </source>
</evidence>
<proteinExistence type="predicted"/>
<reference evidence="1 2" key="1">
    <citation type="submission" date="2023-01" db="EMBL/GenBank/DDBJ databases">
        <authorList>
            <person name="Whitehead M."/>
        </authorList>
    </citation>
    <scope>NUCLEOTIDE SEQUENCE [LARGE SCALE GENOMIC DNA]</scope>
</reference>
<name>A0AAV0WMR4_9HEMI</name>
<protein>
    <submittedName>
        <fullName evidence="1">Uncharacterized protein</fullName>
    </submittedName>
</protein>
<evidence type="ECO:0000313" key="2">
    <source>
        <dbReference type="Proteomes" id="UP001160148"/>
    </source>
</evidence>
<accession>A0AAV0WMR4</accession>
<organism evidence="1 2">
    <name type="scientific">Macrosiphum euphorbiae</name>
    <name type="common">potato aphid</name>
    <dbReference type="NCBI Taxonomy" id="13131"/>
    <lineage>
        <taxon>Eukaryota</taxon>
        <taxon>Metazoa</taxon>
        <taxon>Ecdysozoa</taxon>
        <taxon>Arthropoda</taxon>
        <taxon>Hexapoda</taxon>
        <taxon>Insecta</taxon>
        <taxon>Pterygota</taxon>
        <taxon>Neoptera</taxon>
        <taxon>Paraneoptera</taxon>
        <taxon>Hemiptera</taxon>
        <taxon>Sternorrhyncha</taxon>
        <taxon>Aphidomorpha</taxon>
        <taxon>Aphidoidea</taxon>
        <taxon>Aphididae</taxon>
        <taxon>Macrosiphini</taxon>
        <taxon>Macrosiphum</taxon>
    </lineage>
</organism>
<sequence>MLYDTYDAYAFAGADQYYGDDHQPLDCFGGEHGLNLAEVRNSLPRDGLWVEMNNCRTGRAAERSRSNDGDRHAAMTYITSVSGRERPVRIMCAHAHLCA</sequence>
<dbReference type="EMBL" id="CARXXK010000002">
    <property type="protein sequence ID" value="CAI6356867.1"/>
    <property type="molecule type" value="Genomic_DNA"/>
</dbReference>